<evidence type="ECO:0000313" key="1">
    <source>
        <dbReference type="EMBL" id="KKN07560.1"/>
    </source>
</evidence>
<dbReference type="AlphaFoldDB" id="A0A0F9MJQ9"/>
<dbReference type="PROSITE" id="PS51257">
    <property type="entry name" value="PROKAR_LIPOPROTEIN"/>
    <property type="match status" value="1"/>
</dbReference>
<protein>
    <submittedName>
        <fullName evidence="1">Uncharacterized protein</fullName>
    </submittedName>
</protein>
<name>A0A0F9MJQ9_9ZZZZ</name>
<organism evidence="1">
    <name type="scientific">marine sediment metagenome</name>
    <dbReference type="NCBI Taxonomy" id="412755"/>
    <lineage>
        <taxon>unclassified sequences</taxon>
        <taxon>metagenomes</taxon>
        <taxon>ecological metagenomes</taxon>
    </lineage>
</organism>
<dbReference type="EMBL" id="LAZR01004557">
    <property type="protein sequence ID" value="KKN07560.1"/>
    <property type="molecule type" value="Genomic_DNA"/>
</dbReference>
<comment type="caution">
    <text evidence="1">The sequence shown here is derived from an EMBL/GenBank/DDBJ whole genome shotgun (WGS) entry which is preliminary data.</text>
</comment>
<accession>A0A0F9MJQ9</accession>
<reference evidence="1" key="1">
    <citation type="journal article" date="2015" name="Nature">
        <title>Complex archaea that bridge the gap between prokaryotes and eukaryotes.</title>
        <authorList>
            <person name="Spang A."/>
            <person name="Saw J.H."/>
            <person name="Jorgensen S.L."/>
            <person name="Zaremba-Niedzwiedzka K."/>
            <person name="Martijn J."/>
            <person name="Lind A.E."/>
            <person name="van Eijk R."/>
            <person name="Schleper C."/>
            <person name="Guy L."/>
            <person name="Ettema T.J."/>
        </authorList>
    </citation>
    <scope>NUCLEOTIDE SEQUENCE</scope>
</reference>
<proteinExistence type="predicted"/>
<gene>
    <name evidence="1" type="ORF">LCGC14_1065820</name>
</gene>
<sequence>MRTLLVIALLFVAGCIPTAQQVQTLTNDVDELMVVVDKVQERIVTTNEAVKKKADESALDQLVAANEASRPFNPYADEVNAVLGLVAIVGGIWAKGKIDENKKLGAKYQAHKQGAEKFRVRNPEKDSELYSDIEAARIRNKVT</sequence>